<organism evidence="1 2">
    <name type="scientific">Racocetra persica</name>
    <dbReference type="NCBI Taxonomy" id="160502"/>
    <lineage>
        <taxon>Eukaryota</taxon>
        <taxon>Fungi</taxon>
        <taxon>Fungi incertae sedis</taxon>
        <taxon>Mucoromycota</taxon>
        <taxon>Glomeromycotina</taxon>
        <taxon>Glomeromycetes</taxon>
        <taxon>Diversisporales</taxon>
        <taxon>Gigasporaceae</taxon>
        <taxon>Racocetra</taxon>
    </lineage>
</organism>
<evidence type="ECO:0000313" key="1">
    <source>
        <dbReference type="EMBL" id="CAG8583557.1"/>
    </source>
</evidence>
<dbReference type="EMBL" id="CAJVQC010007754">
    <property type="protein sequence ID" value="CAG8583557.1"/>
    <property type="molecule type" value="Genomic_DNA"/>
</dbReference>
<feature type="non-terminal residue" evidence="1">
    <location>
        <position position="1"/>
    </location>
</feature>
<comment type="caution">
    <text evidence="1">The sequence shown here is derived from an EMBL/GenBank/DDBJ whole genome shotgun (WGS) entry which is preliminary data.</text>
</comment>
<evidence type="ECO:0000313" key="2">
    <source>
        <dbReference type="Proteomes" id="UP000789920"/>
    </source>
</evidence>
<name>A0ACA9MFH0_9GLOM</name>
<reference evidence="1" key="1">
    <citation type="submission" date="2021-06" db="EMBL/GenBank/DDBJ databases">
        <authorList>
            <person name="Kallberg Y."/>
            <person name="Tangrot J."/>
            <person name="Rosling A."/>
        </authorList>
    </citation>
    <scope>NUCLEOTIDE SEQUENCE</scope>
    <source>
        <strain evidence="1">MA461A</strain>
    </source>
</reference>
<sequence length="50" mass="5823">LKERHCTSRNQKTIEDNDQKNEATSEDEGKNPNEVTAEKWDYDNMAPVEN</sequence>
<proteinExistence type="predicted"/>
<dbReference type="Proteomes" id="UP000789920">
    <property type="component" value="Unassembled WGS sequence"/>
</dbReference>
<accession>A0ACA9MFH0</accession>
<protein>
    <submittedName>
        <fullName evidence="1">23697_t:CDS:1</fullName>
    </submittedName>
</protein>
<keyword evidence="2" id="KW-1185">Reference proteome</keyword>
<gene>
    <name evidence="1" type="ORF">RPERSI_LOCUS5249</name>
</gene>